<dbReference type="Proteomes" id="UP001589733">
    <property type="component" value="Unassembled WGS sequence"/>
</dbReference>
<reference evidence="1 2" key="1">
    <citation type="submission" date="2024-09" db="EMBL/GenBank/DDBJ databases">
        <authorList>
            <person name="Sun Q."/>
            <person name="Mori K."/>
        </authorList>
    </citation>
    <scope>NUCLEOTIDE SEQUENCE [LARGE SCALE GENOMIC DNA]</scope>
    <source>
        <strain evidence="1 2">JCM 13503</strain>
    </source>
</reference>
<sequence length="174" mass="17738">MPNLVTAPAGSGLTADQLATAEALVAAQLGVASLELETDVGESGEIGSSGLIALTRPCTAIQSLTVAGAPAMGVLKSVWTLDVSGVVSTMGSGMWGSVYARLPYTIVYTAGWTADTLPNGIRQAVLSVATLGAAVKVGIKSEAMGPVSRSYVDSGSSFTPDVLAFLRPFMPLRY</sequence>
<evidence type="ECO:0000313" key="2">
    <source>
        <dbReference type="Proteomes" id="UP001589733"/>
    </source>
</evidence>
<organism evidence="1 2">
    <name type="scientific">Deinococcus oregonensis</name>
    <dbReference type="NCBI Taxonomy" id="1805970"/>
    <lineage>
        <taxon>Bacteria</taxon>
        <taxon>Thermotogati</taxon>
        <taxon>Deinococcota</taxon>
        <taxon>Deinococci</taxon>
        <taxon>Deinococcales</taxon>
        <taxon>Deinococcaceae</taxon>
        <taxon>Deinococcus</taxon>
    </lineage>
</organism>
<comment type="caution">
    <text evidence="1">The sequence shown here is derived from an EMBL/GenBank/DDBJ whole genome shotgun (WGS) entry which is preliminary data.</text>
</comment>
<dbReference type="EMBL" id="JBHLYR010000059">
    <property type="protein sequence ID" value="MFB9994080.1"/>
    <property type="molecule type" value="Genomic_DNA"/>
</dbReference>
<proteinExistence type="predicted"/>
<gene>
    <name evidence="1" type="ORF">ACFFLM_19155</name>
</gene>
<evidence type="ECO:0000313" key="1">
    <source>
        <dbReference type="EMBL" id="MFB9994080.1"/>
    </source>
</evidence>
<evidence type="ECO:0008006" key="3">
    <source>
        <dbReference type="Google" id="ProtNLM"/>
    </source>
</evidence>
<accession>A0ABV6B2V2</accession>
<keyword evidence="2" id="KW-1185">Reference proteome</keyword>
<name>A0ABV6B2V2_9DEIO</name>
<dbReference type="RefSeq" id="WP_380014153.1">
    <property type="nucleotide sequence ID" value="NZ_JBHLYR010000059.1"/>
</dbReference>
<protein>
    <recommendedName>
        <fullName evidence="3">Phage gp6-like head-tail connector protein</fullName>
    </recommendedName>
</protein>